<dbReference type="AlphaFoldDB" id="A0A1L3MU57"/>
<reference evidence="1 2" key="1">
    <citation type="journal article" date="2016" name="Sci. Rep.">
        <title>Complete genome sequence and transcriptomic analysis of a novel marine strain Bacillus weihaiensis reveals the mechanism of brown algae degradation.</title>
        <authorList>
            <person name="Zhu Y."/>
            <person name="Chen P."/>
            <person name="Bao Y."/>
            <person name="Men Y."/>
            <person name="Zeng Y."/>
            <person name="Yang J."/>
            <person name="Sun J."/>
            <person name="Sun Y."/>
        </authorList>
    </citation>
    <scope>NUCLEOTIDE SEQUENCE [LARGE SCALE GENOMIC DNA]</scope>
    <source>
        <strain evidence="1 2">Alg07</strain>
    </source>
</reference>
<keyword evidence="2" id="KW-1185">Reference proteome</keyword>
<dbReference type="EMBL" id="CP016020">
    <property type="protein sequence ID" value="APH05862.1"/>
    <property type="molecule type" value="Genomic_DNA"/>
</dbReference>
<evidence type="ECO:0000313" key="2">
    <source>
        <dbReference type="Proteomes" id="UP000181936"/>
    </source>
</evidence>
<dbReference type="KEGG" id="bwh:A9C19_14580"/>
<dbReference type="STRING" id="1547283.A9C19_14580"/>
<protein>
    <submittedName>
        <fullName evidence="1">Uncharacterized protein</fullName>
    </submittedName>
</protein>
<name>A0A1L3MU57_9BACI</name>
<sequence>MNSIKETIYMIDAFLLQKQFGTLVIEDRQAFLQLPVGELITLNESNLIEVINDGEYYPITYEEAVNTISTDGWSLFAGLDCRVKI</sequence>
<dbReference type="RefSeq" id="WP_072580656.1">
    <property type="nucleotide sequence ID" value="NZ_CP016020.1"/>
</dbReference>
<dbReference type="Proteomes" id="UP000181936">
    <property type="component" value="Chromosome"/>
</dbReference>
<organism evidence="1 2">
    <name type="scientific">Bacillus weihaiensis</name>
    <dbReference type="NCBI Taxonomy" id="1547283"/>
    <lineage>
        <taxon>Bacteria</taxon>
        <taxon>Bacillati</taxon>
        <taxon>Bacillota</taxon>
        <taxon>Bacilli</taxon>
        <taxon>Bacillales</taxon>
        <taxon>Bacillaceae</taxon>
        <taxon>Bacillus</taxon>
    </lineage>
</organism>
<proteinExistence type="predicted"/>
<accession>A0A1L3MU57</accession>
<evidence type="ECO:0000313" key="1">
    <source>
        <dbReference type="EMBL" id="APH05862.1"/>
    </source>
</evidence>
<dbReference type="OrthoDB" id="2972583at2"/>
<gene>
    <name evidence="1" type="ORF">A9C19_14580</name>
</gene>